<protein>
    <recommendedName>
        <fullName evidence="1">HNH nuclease domain-containing protein</fullName>
    </recommendedName>
</protein>
<dbReference type="AlphaFoldDB" id="A0A0R1XTV7"/>
<dbReference type="STRING" id="1423734.FC83_GL003262"/>
<dbReference type="CDD" id="cd00085">
    <property type="entry name" value="HNHc"/>
    <property type="match status" value="1"/>
</dbReference>
<proteinExistence type="predicted"/>
<dbReference type="InterPro" id="IPR003615">
    <property type="entry name" value="HNH_nuc"/>
</dbReference>
<evidence type="ECO:0000259" key="1">
    <source>
        <dbReference type="SMART" id="SM00507"/>
    </source>
</evidence>
<dbReference type="InterPro" id="IPR002711">
    <property type="entry name" value="HNH"/>
</dbReference>
<evidence type="ECO:0000313" key="3">
    <source>
        <dbReference type="Proteomes" id="UP000051236"/>
    </source>
</evidence>
<dbReference type="Pfam" id="PF01844">
    <property type="entry name" value="HNH"/>
    <property type="match status" value="1"/>
</dbReference>
<dbReference type="SMART" id="SM00507">
    <property type="entry name" value="HNHc"/>
    <property type="match status" value="1"/>
</dbReference>
<dbReference type="EMBL" id="AZGA01000057">
    <property type="protein sequence ID" value="KRM33181.1"/>
    <property type="molecule type" value="Genomic_DNA"/>
</dbReference>
<gene>
    <name evidence="2" type="ORF">FC83_GL003262</name>
</gene>
<dbReference type="PATRIC" id="fig|1423734.3.peg.3312"/>
<keyword evidence="3" id="KW-1185">Reference proteome</keyword>
<dbReference type="eggNOG" id="COG1403">
    <property type="taxonomic scope" value="Bacteria"/>
</dbReference>
<organism evidence="2 3">
    <name type="scientific">Agrilactobacillus composti DSM 18527 = JCM 14202</name>
    <dbReference type="NCBI Taxonomy" id="1423734"/>
    <lineage>
        <taxon>Bacteria</taxon>
        <taxon>Bacillati</taxon>
        <taxon>Bacillota</taxon>
        <taxon>Bacilli</taxon>
        <taxon>Lactobacillales</taxon>
        <taxon>Lactobacillaceae</taxon>
        <taxon>Agrilactobacillus</taxon>
    </lineage>
</organism>
<dbReference type="GO" id="GO:0008270">
    <property type="term" value="F:zinc ion binding"/>
    <property type="evidence" value="ECO:0007669"/>
    <property type="project" value="InterPro"/>
</dbReference>
<feature type="domain" description="HNH nuclease" evidence="1">
    <location>
        <begin position="135"/>
        <end position="184"/>
    </location>
</feature>
<dbReference type="GO" id="GO:0003676">
    <property type="term" value="F:nucleic acid binding"/>
    <property type="evidence" value="ECO:0007669"/>
    <property type="project" value="InterPro"/>
</dbReference>
<evidence type="ECO:0000313" key="2">
    <source>
        <dbReference type="EMBL" id="KRM33181.1"/>
    </source>
</evidence>
<comment type="caution">
    <text evidence="2">The sequence shown here is derived from an EMBL/GenBank/DDBJ whole genome shotgun (WGS) entry which is preliminary data.</text>
</comment>
<dbReference type="Gene3D" id="1.10.30.50">
    <property type="match status" value="1"/>
</dbReference>
<accession>A0A0R1XTV7</accession>
<name>A0A0R1XTV7_9LACO</name>
<reference evidence="2 3" key="1">
    <citation type="journal article" date="2015" name="Genome Announc.">
        <title>Expanding the biotechnology potential of lactobacilli through comparative genomics of 213 strains and associated genera.</title>
        <authorList>
            <person name="Sun Z."/>
            <person name="Harris H.M."/>
            <person name="McCann A."/>
            <person name="Guo C."/>
            <person name="Argimon S."/>
            <person name="Zhang W."/>
            <person name="Yang X."/>
            <person name="Jeffery I.B."/>
            <person name="Cooney J.C."/>
            <person name="Kagawa T.F."/>
            <person name="Liu W."/>
            <person name="Song Y."/>
            <person name="Salvetti E."/>
            <person name="Wrobel A."/>
            <person name="Rasinkangas P."/>
            <person name="Parkhill J."/>
            <person name="Rea M.C."/>
            <person name="O'Sullivan O."/>
            <person name="Ritari J."/>
            <person name="Douillard F.P."/>
            <person name="Paul Ross R."/>
            <person name="Yang R."/>
            <person name="Briner A.E."/>
            <person name="Felis G.E."/>
            <person name="de Vos W.M."/>
            <person name="Barrangou R."/>
            <person name="Klaenhammer T.R."/>
            <person name="Caufield P.W."/>
            <person name="Cui Y."/>
            <person name="Zhang H."/>
            <person name="O'Toole P.W."/>
        </authorList>
    </citation>
    <scope>NUCLEOTIDE SEQUENCE [LARGE SCALE GENOMIC DNA]</scope>
    <source>
        <strain evidence="2 3">DSM 18527</strain>
    </source>
</reference>
<dbReference type="Proteomes" id="UP000051236">
    <property type="component" value="Unassembled WGS sequence"/>
</dbReference>
<sequence length="288" mass="32928">MTMAESYFQQDTQLSSLCAICVQRGQDPKAFFNGDVYYLAQAQQRPYLGLTEPTAQPKLRLSKKQRRFITTLLQNFATSPAIVHQVVPLSALAKQVILLEDGELPLPDTGVFNDVMAYLGFELGSLFHQNQLDYTTRQLIREKYQHTCQYCGRRGDSVDHKDPVFVSQDNSLANLTLACQECNRLKGDMPYALFQRLNAQIKPLNQALVGFENTLNNLQQMINTNRHTLAAQQHLTSDPSAPVLEPFRRKAKDLQFVYDSVQSDYQKRIQLRHDFIVSNALVHQRYQS</sequence>
<dbReference type="GO" id="GO:0004519">
    <property type="term" value="F:endonuclease activity"/>
    <property type="evidence" value="ECO:0007669"/>
    <property type="project" value="InterPro"/>
</dbReference>